<evidence type="ECO:0000256" key="5">
    <source>
        <dbReference type="ARBA" id="ARBA00022519"/>
    </source>
</evidence>
<dbReference type="InterPro" id="IPR006370">
    <property type="entry name" value="HB_polyprenyltransferase-like"/>
</dbReference>
<feature type="transmembrane region" description="Helical" evidence="11">
    <location>
        <begin position="166"/>
        <end position="184"/>
    </location>
</feature>
<evidence type="ECO:0000256" key="11">
    <source>
        <dbReference type="HAMAP-Rule" id="MF_01635"/>
    </source>
</evidence>
<feature type="transmembrane region" description="Helical" evidence="11">
    <location>
        <begin position="130"/>
        <end position="160"/>
    </location>
</feature>
<evidence type="ECO:0000256" key="4">
    <source>
        <dbReference type="ARBA" id="ARBA00022475"/>
    </source>
</evidence>
<organism evidence="13 14">
    <name type="scientific">Thalassovita taeanensis</name>
    <dbReference type="NCBI Taxonomy" id="657014"/>
    <lineage>
        <taxon>Bacteria</taxon>
        <taxon>Pseudomonadati</taxon>
        <taxon>Pseudomonadota</taxon>
        <taxon>Alphaproteobacteria</taxon>
        <taxon>Rhodobacterales</taxon>
        <taxon>Roseobacteraceae</taxon>
        <taxon>Thalassovita</taxon>
    </lineage>
</organism>
<dbReference type="RefSeq" id="WP_245776308.1">
    <property type="nucleotide sequence ID" value="NZ_FOEP01000002.1"/>
</dbReference>
<keyword evidence="4 11" id="KW-1003">Cell membrane</keyword>
<comment type="similarity">
    <text evidence="3 11">Belongs to the UbiA prenyltransferase family.</text>
</comment>
<dbReference type="InterPro" id="IPR039653">
    <property type="entry name" value="Prenyltransferase"/>
</dbReference>
<name>A0A1H9AUQ4_9RHOB</name>
<evidence type="ECO:0000313" key="13">
    <source>
        <dbReference type="EMBL" id="SEP80265.1"/>
    </source>
</evidence>
<dbReference type="Proteomes" id="UP000198634">
    <property type="component" value="Unassembled WGS sequence"/>
</dbReference>
<evidence type="ECO:0000256" key="2">
    <source>
        <dbReference type="ARBA" id="ARBA00004141"/>
    </source>
</evidence>
<feature type="transmembrane region" description="Helical" evidence="11">
    <location>
        <begin position="268"/>
        <end position="286"/>
    </location>
</feature>
<keyword evidence="9 11" id="KW-1133">Transmembrane helix</keyword>
<keyword evidence="14" id="KW-1185">Reference proteome</keyword>
<keyword evidence="7 11" id="KW-0831">Ubiquinone biosynthesis</keyword>
<keyword evidence="6 11" id="KW-0808">Transferase</keyword>
<keyword evidence="10 11" id="KW-0472">Membrane</keyword>
<dbReference type="GO" id="GO:0006744">
    <property type="term" value="P:ubiquinone biosynthetic process"/>
    <property type="evidence" value="ECO:0007669"/>
    <property type="project" value="UniProtKB-UniRule"/>
</dbReference>
<dbReference type="PANTHER" id="PTHR11048">
    <property type="entry name" value="PRENYLTRANSFERASES"/>
    <property type="match status" value="1"/>
</dbReference>
<dbReference type="UniPathway" id="UPA00232"/>
<dbReference type="HAMAP" id="MF_01635">
    <property type="entry name" value="UbiA"/>
    <property type="match status" value="1"/>
</dbReference>
<gene>
    <name evidence="11" type="primary">ubiA</name>
    <name evidence="13" type="ORF">SAMN04488092_102265</name>
</gene>
<evidence type="ECO:0000256" key="1">
    <source>
        <dbReference type="ARBA" id="ARBA00001946"/>
    </source>
</evidence>
<dbReference type="PROSITE" id="PS00943">
    <property type="entry name" value="UBIA"/>
    <property type="match status" value="1"/>
</dbReference>
<dbReference type="FunFam" id="1.10.357.140:FF:000008">
    <property type="entry name" value="4-hydroxybenzoate octaprenyltransferase"/>
    <property type="match status" value="1"/>
</dbReference>
<dbReference type="STRING" id="657014.SAMN04488092_102265"/>
<evidence type="ECO:0000256" key="3">
    <source>
        <dbReference type="ARBA" id="ARBA00005985"/>
    </source>
</evidence>
<dbReference type="Pfam" id="PF01040">
    <property type="entry name" value="UbiA"/>
    <property type="match status" value="1"/>
</dbReference>
<dbReference type="InterPro" id="IPR030470">
    <property type="entry name" value="UbiA_prenylTrfase_CS"/>
</dbReference>
<proteinExistence type="inferred from homology"/>
<dbReference type="InterPro" id="IPR044878">
    <property type="entry name" value="UbiA_sf"/>
</dbReference>
<evidence type="ECO:0000256" key="12">
    <source>
        <dbReference type="NCBIfam" id="TIGR01474"/>
    </source>
</evidence>
<keyword evidence="8 11" id="KW-0812">Transmembrane</keyword>
<comment type="catalytic activity">
    <reaction evidence="11">
        <text>all-trans-octaprenyl diphosphate + 4-hydroxybenzoate = 4-hydroxy-3-(all-trans-octaprenyl)benzoate + diphosphate</text>
        <dbReference type="Rhea" id="RHEA:27782"/>
        <dbReference type="ChEBI" id="CHEBI:1617"/>
        <dbReference type="ChEBI" id="CHEBI:17879"/>
        <dbReference type="ChEBI" id="CHEBI:33019"/>
        <dbReference type="ChEBI" id="CHEBI:57711"/>
        <dbReference type="EC" id="2.5.1.39"/>
    </reaction>
</comment>
<accession>A0A1H9AUQ4</accession>
<evidence type="ECO:0000256" key="10">
    <source>
        <dbReference type="ARBA" id="ARBA00023136"/>
    </source>
</evidence>
<dbReference type="InterPro" id="IPR000537">
    <property type="entry name" value="UbiA_prenyltransferase"/>
</dbReference>
<dbReference type="NCBIfam" id="TIGR01474">
    <property type="entry name" value="ubiA_proteo"/>
    <property type="match status" value="1"/>
</dbReference>
<feature type="transmembrane region" description="Helical" evidence="11">
    <location>
        <begin position="196"/>
        <end position="214"/>
    </location>
</feature>
<comment type="pathway">
    <text evidence="11">Cofactor biosynthesis; ubiquinone biosynthesis.</text>
</comment>
<evidence type="ECO:0000256" key="9">
    <source>
        <dbReference type="ARBA" id="ARBA00022989"/>
    </source>
</evidence>
<evidence type="ECO:0000256" key="8">
    <source>
        <dbReference type="ARBA" id="ARBA00022692"/>
    </source>
</evidence>
<evidence type="ECO:0000313" key="14">
    <source>
        <dbReference type="Proteomes" id="UP000198634"/>
    </source>
</evidence>
<dbReference type="GO" id="GO:0005886">
    <property type="term" value="C:plasma membrane"/>
    <property type="evidence" value="ECO:0007669"/>
    <property type="project" value="UniProtKB-SubCell"/>
</dbReference>
<evidence type="ECO:0000256" key="6">
    <source>
        <dbReference type="ARBA" id="ARBA00022679"/>
    </source>
</evidence>
<dbReference type="GO" id="GO:0008412">
    <property type="term" value="F:4-hydroxybenzoate polyprenyltransferase activity"/>
    <property type="evidence" value="ECO:0007669"/>
    <property type="project" value="UniProtKB-UniRule"/>
</dbReference>
<dbReference type="FunFam" id="1.20.120.1780:FF:000001">
    <property type="entry name" value="4-hydroxybenzoate octaprenyltransferase"/>
    <property type="match status" value="1"/>
</dbReference>
<comment type="cofactor">
    <cofactor evidence="1 11">
        <name>Mg(2+)</name>
        <dbReference type="ChEBI" id="CHEBI:18420"/>
    </cofactor>
</comment>
<evidence type="ECO:0000256" key="7">
    <source>
        <dbReference type="ARBA" id="ARBA00022688"/>
    </source>
</evidence>
<dbReference type="CDD" id="cd13959">
    <property type="entry name" value="PT_UbiA_COQ2"/>
    <property type="match status" value="1"/>
</dbReference>
<dbReference type="PANTHER" id="PTHR11048:SF28">
    <property type="entry name" value="4-HYDROXYBENZOATE POLYPRENYLTRANSFERASE, MITOCHONDRIAL"/>
    <property type="match status" value="1"/>
</dbReference>
<dbReference type="EC" id="2.5.1.39" evidence="11 12"/>
<keyword evidence="11" id="KW-0460">Magnesium</keyword>
<feature type="transmembrane region" description="Helical" evidence="11">
    <location>
        <begin position="44"/>
        <end position="62"/>
    </location>
</feature>
<keyword evidence="5 11" id="KW-0997">Cell inner membrane</keyword>
<dbReference type="Gene3D" id="1.20.120.1780">
    <property type="entry name" value="UbiA prenyltransferase"/>
    <property type="match status" value="1"/>
</dbReference>
<dbReference type="EMBL" id="FOEP01000002">
    <property type="protein sequence ID" value="SEP80265.1"/>
    <property type="molecule type" value="Genomic_DNA"/>
</dbReference>
<reference evidence="13 14" key="1">
    <citation type="submission" date="2016-10" db="EMBL/GenBank/DDBJ databases">
        <authorList>
            <person name="de Groot N.N."/>
        </authorList>
    </citation>
    <scope>NUCLEOTIDE SEQUENCE [LARGE SCALE GENOMIC DNA]</scope>
    <source>
        <strain evidence="13 14">DSM 22007</strain>
    </source>
</reference>
<protein>
    <recommendedName>
        <fullName evidence="11 12">4-hydroxybenzoate octaprenyltransferase</fullName>
        <ecNumber evidence="11 12">2.5.1.39</ecNumber>
    </recommendedName>
    <alternativeName>
        <fullName evidence="11">4-HB polyprenyltransferase</fullName>
    </alternativeName>
</protein>
<dbReference type="AlphaFoldDB" id="A0A1H9AUQ4"/>
<dbReference type="Gene3D" id="1.10.357.140">
    <property type="entry name" value="UbiA prenyltransferase"/>
    <property type="match status" value="1"/>
</dbReference>
<sequence>MPDQTQTPEPAGQVSDAVRGNWVDRYAPPASRPYLRLSRADRPIGTWLLLLPCWWGLALAILHDGQPRWQDLWIFVACGAGAWLMRGAGCTWNDITDRDFDAAVERTKSRPIPSGQVSARQAAVWMLAQALIAFAILLTFNTAAIIMGVISLLPVAIYPFAKRFTWWPQVFLGLAFNWGALLVWVAHTGSLHPAAFLLYMSGIAWTLFYDTIYAHQDKEDDALIGVKSTARLFADQTPVWLRRFMVLTVGLMAMAVLSAMLGQRGQPFAILAALAGPWVMGWHMLWQLRKLNTENPEACLMLFRANRDTGLIPLLFFAGAAFL</sequence>
<comment type="function">
    <text evidence="11">Catalyzes the prenylation of para-hydroxybenzoate (PHB) with an all-trans polyprenyl group. Mediates the second step in the final reaction sequence of ubiquinone-8 (UQ-8) biosynthesis, which is the condensation of the polyisoprenoid side chain with PHB, generating the first membrane-bound Q intermediate 3-octaprenyl-4-hydroxybenzoate.</text>
</comment>
<comment type="subcellular location">
    <subcellularLocation>
        <location evidence="11">Cell inner membrane</location>
        <topology evidence="11">Multi-pass membrane protein</topology>
    </subcellularLocation>
    <subcellularLocation>
        <location evidence="2">Membrane</location>
        <topology evidence="2">Multi-pass membrane protein</topology>
    </subcellularLocation>
</comment>
<feature type="transmembrane region" description="Helical" evidence="11">
    <location>
        <begin position="240"/>
        <end position="261"/>
    </location>
</feature>